<keyword evidence="3" id="KW-1185">Reference proteome</keyword>
<dbReference type="PANTHER" id="PTHR35176:SF11">
    <property type="entry name" value="PYRIDOXAMINE 5'-PHOSPHATE OXIDASE FAMILY PROTEIN"/>
    <property type="match status" value="1"/>
</dbReference>
<proteinExistence type="predicted"/>
<dbReference type="InterPro" id="IPR019965">
    <property type="entry name" value="PPOX_F420-dep_Rv2061_put"/>
</dbReference>
<sequence>MPTDPGNLGQTFGRFMFRGMDKMRHRDAFGIGEPTATDFTGFDRYRQIVLVTFKKSGEAVPSPINHGVADGKLYVRTDASTAKVKRIRNNPNVLVVGSNLRGKPSGPVVAGVARILPEEEHAHADAVIAANWSLPMKLFERSLDRGSQTFGVAMAFIEITPARAGRPTEPGTHPQS</sequence>
<dbReference type="InterPro" id="IPR012349">
    <property type="entry name" value="Split_barrel_FMN-bd"/>
</dbReference>
<dbReference type="AlphaFoldDB" id="A0A132PW71"/>
<dbReference type="GO" id="GO:0005829">
    <property type="term" value="C:cytosol"/>
    <property type="evidence" value="ECO:0007669"/>
    <property type="project" value="TreeGrafter"/>
</dbReference>
<dbReference type="GO" id="GO:0070967">
    <property type="term" value="F:coenzyme F420 binding"/>
    <property type="evidence" value="ECO:0007669"/>
    <property type="project" value="TreeGrafter"/>
</dbReference>
<reference evidence="2 3" key="1">
    <citation type="submission" date="2015-07" db="EMBL/GenBank/DDBJ databases">
        <title>A draft genome sequence of Mycobacterium wolinskyi.</title>
        <authorList>
            <person name="de Man T.J."/>
            <person name="Perry K.A."/>
            <person name="Coulliette A.D."/>
            <person name="Jensen B."/>
            <person name="Toney N.C."/>
            <person name="Limbago B.M."/>
            <person name="Noble-Wang J."/>
        </authorList>
    </citation>
    <scope>NUCLEOTIDE SEQUENCE [LARGE SCALE GENOMIC DNA]</scope>
    <source>
        <strain evidence="2 3">CDC_01</strain>
    </source>
</reference>
<keyword evidence="1" id="KW-0560">Oxidoreductase</keyword>
<dbReference type="Proteomes" id="UP000070612">
    <property type="component" value="Unassembled WGS sequence"/>
</dbReference>
<evidence type="ECO:0000256" key="1">
    <source>
        <dbReference type="ARBA" id="ARBA00023002"/>
    </source>
</evidence>
<dbReference type="EMBL" id="LGTW01000001">
    <property type="protein sequence ID" value="KWX26272.1"/>
    <property type="molecule type" value="Genomic_DNA"/>
</dbReference>
<dbReference type="NCBIfam" id="TIGR03666">
    <property type="entry name" value="Rv2061_F420"/>
    <property type="match status" value="1"/>
</dbReference>
<accession>A0A132PW71</accession>
<comment type="caution">
    <text evidence="2">The sequence shown here is derived from an EMBL/GenBank/DDBJ whole genome shotgun (WGS) entry which is preliminary data.</text>
</comment>
<protein>
    <submittedName>
        <fullName evidence="2">Pyridoxamine 5'-phosphate oxidase</fullName>
    </submittedName>
</protein>
<gene>
    <name evidence="2" type="ORF">AFM11_01965</name>
</gene>
<dbReference type="Gene3D" id="2.30.110.10">
    <property type="entry name" value="Electron Transport, Fmn-binding Protein, Chain A"/>
    <property type="match status" value="1"/>
</dbReference>
<evidence type="ECO:0000313" key="3">
    <source>
        <dbReference type="Proteomes" id="UP000070612"/>
    </source>
</evidence>
<name>A0A132PW71_9MYCO</name>
<organism evidence="2 3">
    <name type="scientific">Mycolicibacterium wolinskyi</name>
    <dbReference type="NCBI Taxonomy" id="59750"/>
    <lineage>
        <taxon>Bacteria</taxon>
        <taxon>Bacillati</taxon>
        <taxon>Actinomycetota</taxon>
        <taxon>Actinomycetes</taxon>
        <taxon>Mycobacteriales</taxon>
        <taxon>Mycobacteriaceae</taxon>
        <taxon>Mycolicibacterium</taxon>
    </lineage>
</organism>
<dbReference type="PANTHER" id="PTHR35176">
    <property type="entry name" value="HEME OXYGENASE HI_0854-RELATED"/>
    <property type="match status" value="1"/>
</dbReference>
<evidence type="ECO:0000313" key="2">
    <source>
        <dbReference type="EMBL" id="KWX26272.1"/>
    </source>
</evidence>
<dbReference type="SUPFAM" id="SSF50475">
    <property type="entry name" value="FMN-binding split barrel"/>
    <property type="match status" value="1"/>
</dbReference>
<dbReference type="STRING" id="59750.AWC31_34745"/>
<dbReference type="InterPro" id="IPR052019">
    <property type="entry name" value="F420H2_bilvrd_red/Heme_oxyg"/>
</dbReference>
<dbReference type="GO" id="GO:0016627">
    <property type="term" value="F:oxidoreductase activity, acting on the CH-CH group of donors"/>
    <property type="evidence" value="ECO:0007669"/>
    <property type="project" value="TreeGrafter"/>
</dbReference>